<name>A0A0D2EP66_CLAB1</name>
<protein>
    <recommendedName>
        <fullName evidence="1">ABM domain-containing protein</fullName>
    </recommendedName>
</protein>
<dbReference type="HOGENOM" id="CLU_2440655_0_0_1"/>
<dbReference type="InterPro" id="IPR011008">
    <property type="entry name" value="Dimeric_a/b-barrel"/>
</dbReference>
<gene>
    <name evidence="2" type="ORF">Z519_07751</name>
</gene>
<evidence type="ECO:0000259" key="1">
    <source>
        <dbReference type="Pfam" id="PF03992"/>
    </source>
</evidence>
<dbReference type="RefSeq" id="XP_016618450.1">
    <property type="nucleotide sequence ID" value="XM_016765481.1"/>
</dbReference>
<feature type="domain" description="ABM" evidence="1">
    <location>
        <begin position="25"/>
        <end position="68"/>
    </location>
</feature>
<dbReference type="EMBL" id="KN846990">
    <property type="protein sequence ID" value="KIW91781.1"/>
    <property type="molecule type" value="Genomic_DNA"/>
</dbReference>
<evidence type="ECO:0000313" key="2">
    <source>
        <dbReference type="EMBL" id="KIW91781.1"/>
    </source>
</evidence>
<dbReference type="Pfam" id="PF03992">
    <property type="entry name" value="ABM"/>
    <property type="match status" value="1"/>
</dbReference>
<dbReference type="AlphaFoldDB" id="A0A0D2EP66"/>
<dbReference type="OrthoDB" id="4641034at2759"/>
<sequence>MNSSFMEMWVTSPGQTSYFFTSCTGSEPGTFEYAISRDHDEPNHFFVFERYSGREAFDKHCASQEYQNLLNSRVMVGLPQPKVLKQLKPN</sequence>
<proteinExistence type="predicted"/>
<dbReference type="Proteomes" id="UP000053789">
    <property type="component" value="Unassembled WGS sequence"/>
</dbReference>
<dbReference type="InterPro" id="IPR007138">
    <property type="entry name" value="ABM_dom"/>
</dbReference>
<dbReference type="SUPFAM" id="SSF54909">
    <property type="entry name" value="Dimeric alpha+beta barrel"/>
    <property type="match status" value="1"/>
</dbReference>
<dbReference type="Gene3D" id="3.30.70.100">
    <property type="match status" value="1"/>
</dbReference>
<organism evidence="2 3">
    <name type="scientific">Cladophialophora bantiana (strain ATCC 10958 / CBS 173.52 / CDC B-1940 / NIH 8579)</name>
    <name type="common">Xylohypha bantiana</name>
    <dbReference type="NCBI Taxonomy" id="1442370"/>
    <lineage>
        <taxon>Eukaryota</taxon>
        <taxon>Fungi</taxon>
        <taxon>Dikarya</taxon>
        <taxon>Ascomycota</taxon>
        <taxon>Pezizomycotina</taxon>
        <taxon>Eurotiomycetes</taxon>
        <taxon>Chaetothyriomycetidae</taxon>
        <taxon>Chaetothyriales</taxon>
        <taxon>Herpotrichiellaceae</taxon>
        <taxon>Cladophialophora</taxon>
    </lineage>
</organism>
<reference evidence="2" key="1">
    <citation type="submission" date="2015-01" db="EMBL/GenBank/DDBJ databases">
        <title>The Genome Sequence of Cladophialophora bantiana CBS 173.52.</title>
        <authorList>
            <consortium name="The Broad Institute Genomics Platform"/>
            <person name="Cuomo C."/>
            <person name="de Hoog S."/>
            <person name="Gorbushina A."/>
            <person name="Stielow B."/>
            <person name="Teixiera M."/>
            <person name="Abouelleil A."/>
            <person name="Chapman S.B."/>
            <person name="Priest M."/>
            <person name="Young S.K."/>
            <person name="Wortman J."/>
            <person name="Nusbaum C."/>
            <person name="Birren B."/>
        </authorList>
    </citation>
    <scope>NUCLEOTIDE SEQUENCE [LARGE SCALE GENOMIC DNA]</scope>
    <source>
        <strain evidence="2">CBS 173.52</strain>
    </source>
</reference>
<dbReference type="GeneID" id="27700679"/>
<keyword evidence="3" id="KW-1185">Reference proteome</keyword>
<accession>A0A0D2EP66</accession>
<evidence type="ECO:0000313" key="3">
    <source>
        <dbReference type="Proteomes" id="UP000053789"/>
    </source>
</evidence>